<evidence type="ECO:0000313" key="3">
    <source>
        <dbReference type="Proteomes" id="UP000183898"/>
    </source>
</evidence>
<evidence type="ECO:0000256" key="1">
    <source>
        <dbReference type="SAM" id="Phobius"/>
    </source>
</evidence>
<gene>
    <name evidence="2" type="ORF">SAMN05216404_11569</name>
</gene>
<organism evidence="2 3">
    <name type="scientific">Nitrosospira multiformis</name>
    <dbReference type="NCBI Taxonomy" id="1231"/>
    <lineage>
        <taxon>Bacteria</taxon>
        <taxon>Pseudomonadati</taxon>
        <taxon>Pseudomonadota</taxon>
        <taxon>Betaproteobacteria</taxon>
        <taxon>Nitrosomonadales</taxon>
        <taxon>Nitrosomonadaceae</taxon>
        <taxon>Nitrosospira</taxon>
    </lineage>
</organism>
<keyword evidence="1" id="KW-1133">Transmembrane helix</keyword>
<accession>A0A1H8N956</accession>
<dbReference type="AlphaFoldDB" id="A0A1H8N956"/>
<proteinExistence type="predicted"/>
<name>A0A1H8N956_9PROT</name>
<reference evidence="2 3" key="1">
    <citation type="submission" date="2016-10" db="EMBL/GenBank/DDBJ databases">
        <authorList>
            <person name="de Groot N.N."/>
        </authorList>
    </citation>
    <scope>NUCLEOTIDE SEQUENCE [LARGE SCALE GENOMIC DNA]</scope>
    <source>
        <strain evidence="2 3">Nl18</strain>
    </source>
</reference>
<protein>
    <submittedName>
        <fullName evidence="2">Uncharacterized protein</fullName>
    </submittedName>
</protein>
<keyword evidence="1" id="KW-0472">Membrane</keyword>
<evidence type="ECO:0000313" key="2">
    <source>
        <dbReference type="EMBL" id="SEO26048.1"/>
    </source>
</evidence>
<sequence length="40" mass="4388">MNEHAAHLVILGISGMSVAIYVMLHYEALRFLGLTLQACT</sequence>
<keyword evidence="1" id="KW-0812">Transmembrane</keyword>
<dbReference type="Proteomes" id="UP000183898">
    <property type="component" value="Unassembled WGS sequence"/>
</dbReference>
<dbReference type="EMBL" id="FOCT01000015">
    <property type="protein sequence ID" value="SEO26048.1"/>
    <property type="molecule type" value="Genomic_DNA"/>
</dbReference>
<feature type="transmembrane region" description="Helical" evidence="1">
    <location>
        <begin position="6"/>
        <end position="24"/>
    </location>
</feature>